<sequence>MFEKRFQLWPLDNDTEQNIKRFEKTLFHEMAHQWFGNLVTMEWWDSIWLAESLSTFMASQRPIVFDPATDLSETPIVDKKWALQAAEGIVQPIQSLWGEKLRDRVIQIKSGKYPNVPSLAYLNDKISL</sequence>
<dbReference type="SUPFAM" id="SSF55486">
    <property type="entry name" value="Metalloproteases ('zincins'), catalytic domain"/>
    <property type="match status" value="1"/>
</dbReference>
<name>A0A914NE76_MELIC</name>
<dbReference type="GO" id="GO:0016020">
    <property type="term" value="C:membrane"/>
    <property type="evidence" value="ECO:0007669"/>
    <property type="project" value="TreeGrafter"/>
</dbReference>
<dbReference type="GO" id="GO:0042277">
    <property type="term" value="F:peptide binding"/>
    <property type="evidence" value="ECO:0007669"/>
    <property type="project" value="TreeGrafter"/>
</dbReference>
<comment type="cofactor">
    <cofactor evidence="1">
        <name>Zn(2+)</name>
        <dbReference type="ChEBI" id="CHEBI:29105"/>
    </cofactor>
</comment>
<dbReference type="InterPro" id="IPR001930">
    <property type="entry name" value="Peptidase_M1"/>
</dbReference>
<accession>A0A914NE76</accession>
<dbReference type="InterPro" id="IPR050344">
    <property type="entry name" value="Peptidase_M1_aminopeptidases"/>
</dbReference>
<keyword evidence="3" id="KW-0031">Aminopeptidase</keyword>
<evidence type="ECO:0000256" key="7">
    <source>
        <dbReference type="ARBA" id="ARBA00022833"/>
    </source>
</evidence>
<keyword evidence="8" id="KW-0482">Metalloprotease</keyword>
<protein>
    <submittedName>
        <fullName evidence="11">Peptidase M1 membrane alanine aminopeptidase domain-containing protein</fullName>
    </submittedName>
</protein>
<comment type="similarity">
    <text evidence="2">Belongs to the peptidase M1 family.</text>
</comment>
<dbReference type="PRINTS" id="PR00756">
    <property type="entry name" value="ALADIPTASE"/>
</dbReference>
<dbReference type="GO" id="GO:0005615">
    <property type="term" value="C:extracellular space"/>
    <property type="evidence" value="ECO:0007669"/>
    <property type="project" value="TreeGrafter"/>
</dbReference>
<dbReference type="InterPro" id="IPR027268">
    <property type="entry name" value="Peptidase_M4/M1_CTD_sf"/>
</dbReference>
<dbReference type="GO" id="GO:0070006">
    <property type="term" value="F:metalloaminopeptidase activity"/>
    <property type="evidence" value="ECO:0007669"/>
    <property type="project" value="TreeGrafter"/>
</dbReference>
<keyword evidence="4" id="KW-0645">Protease</keyword>
<evidence type="ECO:0000256" key="6">
    <source>
        <dbReference type="ARBA" id="ARBA00022801"/>
    </source>
</evidence>
<organism evidence="10 11">
    <name type="scientific">Meloidogyne incognita</name>
    <name type="common">Southern root-knot nematode worm</name>
    <name type="synonym">Oxyuris incognita</name>
    <dbReference type="NCBI Taxonomy" id="6306"/>
    <lineage>
        <taxon>Eukaryota</taxon>
        <taxon>Metazoa</taxon>
        <taxon>Ecdysozoa</taxon>
        <taxon>Nematoda</taxon>
        <taxon>Chromadorea</taxon>
        <taxon>Rhabditida</taxon>
        <taxon>Tylenchina</taxon>
        <taxon>Tylenchomorpha</taxon>
        <taxon>Tylenchoidea</taxon>
        <taxon>Meloidogynidae</taxon>
        <taxon>Meloidogyninae</taxon>
        <taxon>Meloidogyne</taxon>
        <taxon>Meloidogyne incognita group</taxon>
    </lineage>
</organism>
<keyword evidence="7" id="KW-0862">Zinc</keyword>
<dbReference type="PANTHER" id="PTHR11533">
    <property type="entry name" value="PROTEASE M1 ZINC METALLOPROTEASE"/>
    <property type="match status" value="1"/>
</dbReference>
<evidence type="ECO:0000313" key="10">
    <source>
        <dbReference type="Proteomes" id="UP000887563"/>
    </source>
</evidence>
<evidence type="ECO:0000256" key="4">
    <source>
        <dbReference type="ARBA" id="ARBA00022670"/>
    </source>
</evidence>
<evidence type="ECO:0000313" key="11">
    <source>
        <dbReference type="WBParaSite" id="Minc3s05243g37867"/>
    </source>
</evidence>
<keyword evidence="5" id="KW-0479">Metal-binding</keyword>
<evidence type="ECO:0000259" key="9">
    <source>
        <dbReference type="Pfam" id="PF01433"/>
    </source>
</evidence>
<dbReference type="Gene3D" id="1.10.390.10">
    <property type="entry name" value="Neutral Protease Domain 2"/>
    <property type="match status" value="1"/>
</dbReference>
<dbReference type="InterPro" id="IPR014782">
    <property type="entry name" value="Peptidase_M1_dom"/>
</dbReference>
<evidence type="ECO:0000256" key="2">
    <source>
        <dbReference type="ARBA" id="ARBA00010136"/>
    </source>
</evidence>
<evidence type="ECO:0000256" key="8">
    <source>
        <dbReference type="ARBA" id="ARBA00023049"/>
    </source>
</evidence>
<reference evidence="11" key="1">
    <citation type="submission" date="2022-11" db="UniProtKB">
        <authorList>
            <consortium name="WormBaseParasite"/>
        </authorList>
    </citation>
    <scope>IDENTIFICATION</scope>
</reference>
<dbReference type="GO" id="GO:0005737">
    <property type="term" value="C:cytoplasm"/>
    <property type="evidence" value="ECO:0007669"/>
    <property type="project" value="TreeGrafter"/>
</dbReference>
<evidence type="ECO:0000256" key="5">
    <source>
        <dbReference type="ARBA" id="ARBA00022723"/>
    </source>
</evidence>
<dbReference type="GO" id="GO:0008270">
    <property type="term" value="F:zinc ion binding"/>
    <property type="evidence" value="ECO:0007669"/>
    <property type="project" value="InterPro"/>
</dbReference>
<evidence type="ECO:0000256" key="3">
    <source>
        <dbReference type="ARBA" id="ARBA00022438"/>
    </source>
</evidence>
<dbReference type="Pfam" id="PF01433">
    <property type="entry name" value="Peptidase_M1"/>
    <property type="match status" value="1"/>
</dbReference>
<keyword evidence="10" id="KW-1185">Reference proteome</keyword>
<keyword evidence="6" id="KW-0378">Hydrolase</keyword>
<dbReference type="WBParaSite" id="Minc3s05243g37867">
    <property type="protein sequence ID" value="Minc3s05243g37867"/>
    <property type="gene ID" value="Minc3s05243g37867"/>
</dbReference>
<dbReference type="Proteomes" id="UP000887563">
    <property type="component" value="Unplaced"/>
</dbReference>
<proteinExistence type="inferred from homology"/>
<evidence type="ECO:0000256" key="1">
    <source>
        <dbReference type="ARBA" id="ARBA00001947"/>
    </source>
</evidence>
<dbReference type="GO" id="GO:0006508">
    <property type="term" value="P:proteolysis"/>
    <property type="evidence" value="ECO:0007669"/>
    <property type="project" value="UniProtKB-KW"/>
</dbReference>
<feature type="domain" description="Peptidase M1 membrane alanine aminopeptidase" evidence="9">
    <location>
        <begin position="6"/>
        <end position="61"/>
    </location>
</feature>
<dbReference type="AlphaFoldDB" id="A0A914NE76"/>
<dbReference type="GO" id="GO:0043171">
    <property type="term" value="P:peptide catabolic process"/>
    <property type="evidence" value="ECO:0007669"/>
    <property type="project" value="TreeGrafter"/>
</dbReference>
<dbReference type="PANTHER" id="PTHR11533:SF174">
    <property type="entry name" value="PUROMYCIN-SENSITIVE AMINOPEPTIDASE-RELATED"/>
    <property type="match status" value="1"/>
</dbReference>